<comment type="caution">
    <text evidence="2">The sequence shown here is derived from an EMBL/GenBank/DDBJ whole genome shotgun (WGS) entry which is preliminary data.</text>
</comment>
<reference evidence="2 3" key="1">
    <citation type="submission" date="2024-01" db="EMBL/GenBank/DDBJ databases">
        <title>The genomes of 5 underutilized Papilionoideae crops provide insights into root nodulation and disease resistanc.</title>
        <authorList>
            <person name="Jiang F."/>
        </authorList>
    </citation>
    <scope>NUCLEOTIDE SEQUENCE [LARGE SCALE GENOMIC DNA]</scope>
    <source>
        <strain evidence="2">JINMINGXINNONG_FW02</strain>
        <tissue evidence="2">Leaves</tissue>
    </source>
</reference>
<evidence type="ECO:0000313" key="3">
    <source>
        <dbReference type="Proteomes" id="UP001374584"/>
    </source>
</evidence>
<proteinExistence type="predicted"/>
<feature type="compositionally biased region" description="Basic and acidic residues" evidence="1">
    <location>
        <begin position="1"/>
        <end position="10"/>
    </location>
</feature>
<evidence type="ECO:0000256" key="1">
    <source>
        <dbReference type="SAM" id="MobiDB-lite"/>
    </source>
</evidence>
<evidence type="ECO:0000313" key="2">
    <source>
        <dbReference type="EMBL" id="KAK7357696.1"/>
    </source>
</evidence>
<accession>A0AAN9R3Q9</accession>
<dbReference type="Proteomes" id="UP001374584">
    <property type="component" value="Unassembled WGS sequence"/>
</dbReference>
<sequence>MVETRSEHTSQHSWGRSEAVNPGAEVTSNQRTELGLEIERNTEKRSEKKVVRFGEKRMRLVEGWVPVLEKFGVAFGLALRASEWKHVTTGKRHVGPLCFFIWDSVGPYPATLGSVFS</sequence>
<dbReference type="EMBL" id="JAYMYR010000006">
    <property type="protein sequence ID" value="KAK7357696.1"/>
    <property type="molecule type" value="Genomic_DNA"/>
</dbReference>
<name>A0AAN9R3Q9_PHACN</name>
<protein>
    <submittedName>
        <fullName evidence="2">Uncharacterized protein</fullName>
    </submittedName>
</protein>
<gene>
    <name evidence="2" type="ORF">VNO80_16991</name>
</gene>
<feature type="region of interest" description="Disordered" evidence="1">
    <location>
        <begin position="1"/>
        <end position="34"/>
    </location>
</feature>
<organism evidence="2 3">
    <name type="scientific">Phaseolus coccineus</name>
    <name type="common">Scarlet runner bean</name>
    <name type="synonym">Phaseolus multiflorus</name>
    <dbReference type="NCBI Taxonomy" id="3886"/>
    <lineage>
        <taxon>Eukaryota</taxon>
        <taxon>Viridiplantae</taxon>
        <taxon>Streptophyta</taxon>
        <taxon>Embryophyta</taxon>
        <taxon>Tracheophyta</taxon>
        <taxon>Spermatophyta</taxon>
        <taxon>Magnoliopsida</taxon>
        <taxon>eudicotyledons</taxon>
        <taxon>Gunneridae</taxon>
        <taxon>Pentapetalae</taxon>
        <taxon>rosids</taxon>
        <taxon>fabids</taxon>
        <taxon>Fabales</taxon>
        <taxon>Fabaceae</taxon>
        <taxon>Papilionoideae</taxon>
        <taxon>50 kb inversion clade</taxon>
        <taxon>NPAAA clade</taxon>
        <taxon>indigoferoid/millettioid clade</taxon>
        <taxon>Phaseoleae</taxon>
        <taxon>Phaseolus</taxon>
    </lineage>
</organism>
<keyword evidence="3" id="KW-1185">Reference proteome</keyword>
<dbReference type="AlphaFoldDB" id="A0AAN9R3Q9"/>